<protein>
    <submittedName>
        <fullName evidence="1">Uncharacterized protein</fullName>
    </submittedName>
</protein>
<name>A0AAV8SH25_9ROSI</name>
<reference evidence="1 2" key="1">
    <citation type="submission" date="2021-09" db="EMBL/GenBank/DDBJ databases">
        <title>Genomic insights and catalytic innovation underlie evolution of tropane alkaloids biosynthesis.</title>
        <authorList>
            <person name="Wang Y.-J."/>
            <person name="Tian T."/>
            <person name="Huang J.-P."/>
            <person name="Huang S.-X."/>
        </authorList>
    </citation>
    <scope>NUCLEOTIDE SEQUENCE [LARGE SCALE GENOMIC DNA]</scope>
    <source>
        <strain evidence="1">KIB-2018</strain>
        <tissue evidence="1">Leaf</tissue>
    </source>
</reference>
<accession>A0AAV8SH25</accession>
<gene>
    <name evidence="1" type="ORF">K2173_016794</name>
</gene>
<dbReference type="Proteomes" id="UP001159364">
    <property type="component" value="Linkage Group LG11"/>
</dbReference>
<comment type="caution">
    <text evidence="1">The sequence shown here is derived from an EMBL/GenBank/DDBJ whole genome shotgun (WGS) entry which is preliminary data.</text>
</comment>
<sequence length="96" mass="11033">MYRRDYVGPKKSRKDKYCIKKQTAGACDHCGCDCGCHPTCLSICCLSIPESDLEIIKNVEFEELQEFVSGTHGTVYHEKGIEQLPFWKIIEQEPFE</sequence>
<evidence type="ECO:0000313" key="2">
    <source>
        <dbReference type="Proteomes" id="UP001159364"/>
    </source>
</evidence>
<evidence type="ECO:0000313" key="1">
    <source>
        <dbReference type="EMBL" id="KAJ8751556.1"/>
    </source>
</evidence>
<keyword evidence="2" id="KW-1185">Reference proteome</keyword>
<dbReference type="EMBL" id="JAIWQS010000011">
    <property type="protein sequence ID" value="KAJ8751556.1"/>
    <property type="molecule type" value="Genomic_DNA"/>
</dbReference>
<dbReference type="AlphaFoldDB" id="A0AAV8SH25"/>
<proteinExistence type="predicted"/>
<organism evidence="1 2">
    <name type="scientific">Erythroxylum novogranatense</name>
    <dbReference type="NCBI Taxonomy" id="1862640"/>
    <lineage>
        <taxon>Eukaryota</taxon>
        <taxon>Viridiplantae</taxon>
        <taxon>Streptophyta</taxon>
        <taxon>Embryophyta</taxon>
        <taxon>Tracheophyta</taxon>
        <taxon>Spermatophyta</taxon>
        <taxon>Magnoliopsida</taxon>
        <taxon>eudicotyledons</taxon>
        <taxon>Gunneridae</taxon>
        <taxon>Pentapetalae</taxon>
        <taxon>rosids</taxon>
        <taxon>fabids</taxon>
        <taxon>Malpighiales</taxon>
        <taxon>Erythroxylaceae</taxon>
        <taxon>Erythroxylum</taxon>
    </lineage>
</organism>